<dbReference type="Gene3D" id="3.30.2040.10">
    <property type="entry name" value="PSTPO5379-like domain"/>
    <property type="match status" value="1"/>
</dbReference>
<name>A0AAJ1WKQ6_9BACI</name>
<dbReference type="InterPro" id="IPR009906">
    <property type="entry name" value="D-Glu_cyclase"/>
</dbReference>
<dbReference type="Pfam" id="PF07286">
    <property type="entry name" value="D-Glu_cyclase"/>
    <property type="match status" value="1"/>
</dbReference>
<accession>A0AAJ1WKQ6</accession>
<dbReference type="AlphaFoldDB" id="A0AAJ1WKQ6"/>
<dbReference type="FunFam" id="3.30.2040.10:FF:000001">
    <property type="entry name" value="D-glutamate cyclase, mitochondrial"/>
    <property type="match status" value="1"/>
</dbReference>
<evidence type="ECO:0000256" key="2">
    <source>
        <dbReference type="ARBA" id="ARBA00023239"/>
    </source>
</evidence>
<evidence type="ECO:0000313" key="4">
    <source>
        <dbReference type="EMBL" id="MDQ0215386.1"/>
    </source>
</evidence>
<dbReference type="HAMAP" id="MF_01830">
    <property type="entry name" value="Hydro_lyase"/>
    <property type="match status" value="1"/>
</dbReference>
<dbReference type="EC" id="4.2.1.-" evidence="3"/>
<dbReference type="RefSeq" id="WP_370874004.1">
    <property type="nucleotide sequence ID" value="NZ_JAUSUC010000019.1"/>
</dbReference>
<organism evidence="4 5">
    <name type="scientific">Oikeobacillus pervagus</name>
    <dbReference type="NCBI Taxonomy" id="1325931"/>
    <lineage>
        <taxon>Bacteria</taxon>
        <taxon>Bacillati</taxon>
        <taxon>Bacillota</taxon>
        <taxon>Bacilli</taxon>
        <taxon>Bacillales</taxon>
        <taxon>Bacillaceae</taxon>
        <taxon>Oikeobacillus</taxon>
    </lineage>
</organism>
<dbReference type="InterPro" id="IPR016938">
    <property type="entry name" value="UPF0317"/>
</dbReference>
<dbReference type="SUPFAM" id="SSF160920">
    <property type="entry name" value="PSTPO5379-like"/>
    <property type="match status" value="1"/>
</dbReference>
<dbReference type="EMBL" id="JAUSUC010000019">
    <property type="protein sequence ID" value="MDQ0215386.1"/>
    <property type="molecule type" value="Genomic_DNA"/>
</dbReference>
<dbReference type="Proteomes" id="UP001237207">
    <property type="component" value="Unassembled WGS sequence"/>
</dbReference>
<dbReference type="PANTHER" id="PTHR32022">
    <property type="entry name" value="D-GLUTAMATE CYCLASE, MITOCHONDRIAL"/>
    <property type="match status" value="1"/>
</dbReference>
<dbReference type="NCBIfam" id="NF003969">
    <property type="entry name" value="PRK05463.1"/>
    <property type="match status" value="1"/>
</dbReference>
<gene>
    <name evidence="4" type="ORF">J2S13_001799</name>
</gene>
<comment type="caution">
    <text evidence="4">The sequence shown here is derived from an EMBL/GenBank/DDBJ whole genome shotgun (WGS) entry which is preliminary data.</text>
</comment>
<evidence type="ECO:0000256" key="1">
    <source>
        <dbReference type="ARBA" id="ARBA00007896"/>
    </source>
</evidence>
<reference evidence="4" key="1">
    <citation type="submission" date="2023-07" db="EMBL/GenBank/DDBJ databases">
        <title>Genomic Encyclopedia of Type Strains, Phase IV (KMG-IV): sequencing the most valuable type-strain genomes for metagenomic binning, comparative biology and taxonomic classification.</title>
        <authorList>
            <person name="Goeker M."/>
        </authorList>
    </citation>
    <scope>NUCLEOTIDE SEQUENCE</scope>
    <source>
        <strain evidence="4">DSM 23947</strain>
    </source>
</reference>
<dbReference type="PANTHER" id="PTHR32022:SF10">
    <property type="entry name" value="D-GLUTAMATE CYCLASE, MITOCHONDRIAL"/>
    <property type="match status" value="1"/>
</dbReference>
<sequence>MKPFEDMHPSEIRKQIREQKITGTTAGMAKGYTQANLVILKKQDAFDFLLFCQRNPKPCPLLDVTEPGNYHPVKLAKHGDIRTDLPKYRIYRDGVLIKETTQIIDEWEDDMVGFLIGCSFTFEGSLIENGIPIRHIDENSNVPMYKTNILCEKAGLFEGPLVVSMRPMTYKNAIRSIQITSRFPSVHGAPIHIGDPSEIGIVDLNSPDFGDAVPMKEDEIPVFWACGVTPQAVALQSKPTIMITHAPGHMFISDVRDENYSIL</sequence>
<dbReference type="Gene3D" id="3.40.1640.10">
    <property type="entry name" value="PSTPO5379-like"/>
    <property type="match status" value="1"/>
</dbReference>
<protein>
    <recommendedName>
        <fullName evidence="3">Putative hydro-lyase J2S13_001799</fullName>
        <ecNumber evidence="3">4.2.1.-</ecNumber>
    </recommendedName>
</protein>
<dbReference type="PIRSF" id="PIRSF029755">
    <property type="entry name" value="UCP029755"/>
    <property type="match status" value="1"/>
</dbReference>
<evidence type="ECO:0000313" key="5">
    <source>
        <dbReference type="Proteomes" id="UP001237207"/>
    </source>
</evidence>
<dbReference type="InterPro" id="IPR038021">
    <property type="entry name" value="Putative_hydro-lyase"/>
</dbReference>
<keyword evidence="5" id="KW-1185">Reference proteome</keyword>
<proteinExistence type="inferred from homology"/>
<keyword evidence="2 3" id="KW-0456">Lyase</keyword>
<comment type="similarity">
    <text evidence="1 3">Belongs to the D-glutamate cyclase family.</text>
</comment>
<dbReference type="GO" id="GO:0016829">
    <property type="term" value="F:lyase activity"/>
    <property type="evidence" value="ECO:0007669"/>
    <property type="project" value="UniProtKB-KW"/>
</dbReference>
<evidence type="ECO:0000256" key="3">
    <source>
        <dbReference type="HAMAP-Rule" id="MF_01830"/>
    </source>
</evidence>